<evidence type="ECO:0000256" key="1">
    <source>
        <dbReference type="ARBA" id="ARBA00023015"/>
    </source>
</evidence>
<dbReference type="SUPFAM" id="SSF53697">
    <property type="entry name" value="SIS domain"/>
    <property type="match status" value="1"/>
</dbReference>
<dbReference type="SUPFAM" id="SSF46689">
    <property type="entry name" value="Homeodomain-like"/>
    <property type="match status" value="1"/>
</dbReference>
<dbReference type="OrthoDB" id="8713538at2"/>
<feature type="domain" description="HTH rpiR-type" evidence="5">
    <location>
        <begin position="33"/>
        <end position="109"/>
    </location>
</feature>
<keyword evidence="2" id="KW-0238">DNA-binding</keyword>
<feature type="domain" description="SIS" evidence="6">
    <location>
        <begin position="162"/>
        <end position="299"/>
    </location>
</feature>
<keyword evidence="1" id="KW-0805">Transcription regulation</keyword>
<dbReference type="GO" id="GO:0003677">
    <property type="term" value="F:DNA binding"/>
    <property type="evidence" value="ECO:0007669"/>
    <property type="project" value="UniProtKB-KW"/>
</dbReference>
<dbReference type="GO" id="GO:0097367">
    <property type="term" value="F:carbohydrate derivative binding"/>
    <property type="evidence" value="ECO:0007669"/>
    <property type="project" value="InterPro"/>
</dbReference>
<organism evidence="7 8">
    <name type="scientific">Parazoarcus communis</name>
    <dbReference type="NCBI Taxonomy" id="41977"/>
    <lineage>
        <taxon>Bacteria</taxon>
        <taxon>Pseudomonadati</taxon>
        <taxon>Pseudomonadota</taxon>
        <taxon>Betaproteobacteria</taxon>
        <taxon>Rhodocyclales</taxon>
        <taxon>Zoogloeaceae</taxon>
        <taxon>Parazoarcus</taxon>
    </lineage>
</organism>
<evidence type="ECO:0000313" key="7">
    <source>
        <dbReference type="EMBL" id="AWI81952.1"/>
    </source>
</evidence>
<gene>
    <name evidence="7" type="ORF">CEW87_08100</name>
</gene>
<keyword evidence="3" id="KW-0324">Glycolysis</keyword>
<protein>
    <submittedName>
        <fullName evidence="7">RpiR family transcriptional regulator</fullName>
    </submittedName>
</protein>
<reference evidence="7 8" key="1">
    <citation type="submission" date="2017-06" db="EMBL/GenBank/DDBJ databases">
        <title>Azoarcus sp. TSNA42 complete genome sequence.</title>
        <authorList>
            <person name="Woo J.-H."/>
            <person name="Kim H.-S."/>
        </authorList>
    </citation>
    <scope>NUCLEOTIDE SEQUENCE [LARGE SCALE GENOMIC DNA]</scope>
    <source>
        <strain evidence="7 8">TSNA42</strain>
    </source>
</reference>
<dbReference type="PROSITE" id="PS51071">
    <property type="entry name" value="HTH_RPIR"/>
    <property type="match status" value="1"/>
</dbReference>
<dbReference type="PROSITE" id="PS51464">
    <property type="entry name" value="SIS"/>
    <property type="match status" value="1"/>
</dbReference>
<dbReference type="Proteomes" id="UP000244902">
    <property type="component" value="Chromosome"/>
</dbReference>
<dbReference type="InterPro" id="IPR000281">
    <property type="entry name" value="HTH_RpiR"/>
</dbReference>
<evidence type="ECO:0000313" key="8">
    <source>
        <dbReference type="Proteomes" id="UP000244902"/>
    </source>
</evidence>
<dbReference type="InterPro" id="IPR046348">
    <property type="entry name" value="SIS_dom_sf"/>
</dbReference>
<dbReference type="Gene3D" id="1.10.10.10">
    <property type="entry name" value="Winged helix-like DNA-binding domain superfamily/Winged helix DNA-binding domain"/>
    <property type="match status" value="1"/>
</dbReference>
<dbReference type="InterPro" id="IPR047640">
    <property type="entry name" value="RpiR-like"/>
</dbReference>
<accession>A0A2U8H7S2</accession>
<dbReference type="AlphaFoldDB" id="A0A2U8H7S2"/>
<dbReference type="PANTHER" id="PTHR30514:SF18">
    <property type="entry name" value="RPIR-FAMILY TRANSCRIPTIONAL REGULATOR"/>
    <property type="match status" value="1"/>
</dbReference>
<keyword evidence="4" id="KW-0804">Transcription</keyword>
<dbReference type="Pfam" id="PF01380">
    <property type="entry name" value="SIS"/>
    <property type="match status" value="1"/>
</dbReference>
<evidence type="ECO:0000259" key="5">
    <source>
        <dbReference type="PROSITE" id="PS51071"/>
    </source>
</evidence>
<proteinExistence type="predicted"/>
<dbReference type="InterPro" id="IPR035472">
    <property type="entry name" value="RpiR-like_SIS"/>
</dbReference>
<dbReference type="PANTHER" id="PTHR30514">
    <property type="entry name" value="GLUCOKINASE"/>
    <property type="match status" value="1"/>
</dbReference>
<evidence type="ECO:0000256" key="2">
    <source>
        <dbReference type="ARBA" id="ARBA00023125"/>
    </source>
</evidence>
<dbReference type="InterPro" id="IPR036388">
    <property type="entry name" value="WH-like_DNA-bd_sf"/>
</dbReference>
<dbReference type="GO" id="GO:0006096">
    <property type="term" value="P:glycolytic process"/>
    <property type="evidence" value="ECO:0007669"/>
    <property type="project" value="UniProtKB-KW"/>
</dbReference>
<dbReference type="InterPro" id="IPR009057">
    <property type="entry name" value="Homeodomain-like_sf"/>
</dbReference>
<sequence>MRKQDLLRPRMAEETKAGSVAMAPATVQALRELVVRISRGEAEVSLGSKALKVLASLVERPEEVAVSSIMSLAASVGVNASTLSRLARSLGYDSFAQFQQVFRNALTRGQQRFYSEQGQRLLDDDVHAADGPLAVVAQLAQESIRNIDGCLAQLEAGDLTAAAALLARAHRVRVFGARQMHAVASFLSYGLGLIRPEVGLLDGPGQSIAASLAHLGRGDVLLLSGVSPYSRQAVVVARAASAAGIKVIAITDSRASPLTACADHAFFIPHASSFISNSIGAYVVFCEGLINLVAKALGSKALKSLERQEEFIAKLDIEMR</sequence>
<evidence type="ECO:0000259" key="6">
    <source>
        <dbReference type="PROSITE" id="PS51464"/>
    </source>
</evidence>
<dbReference type="GO" id="GO:0003700">
    <property type="term" value="F:DNA-binding transcription factor activity"/>
    <property type="evidence" value="ECO:0007669"/>
    <property type="project" value="InterPro"/>
</dbReference>
<dbReference type="InterPro" id="IPR001347">
    <property type="entry name" value="SIS_dom"/>
</dbReference>
<evidence type="ECO:0000256" key="4">
    <source>
        <dbReference type="ARBA" id="ARBA00023163"/>
    </source>
</evidence>
<evidence type="ECO:0000256" key="3">
    <source>
        <dbReference type="ARBA" id="ARBA00023152"/>
    </source>
</evidence>
<dbReference type="Gene3D" id="3.40.50.10490">
    <property type="entry name" value="Glucose-6-phosphate isomerase like protein, domain 1"/>
    <property type="match status" value="1"/>
</dbReference>
<dbReference type="CDD" id="cd05013">
    <property type="entry name" value="SIS_RpiR"/>
    <property type="match status" value="1"/>
</dbReference>
<name>A0A2U8H7S2_9RHOO</name>
<dbReference type="EMBL" id="CP022188">
    <property type="protein sequence ID" value="AWI81952.1"/>
    <property type="molecule type" value="Genomic_DNA"/>
</dbReference>